<accession>A0ABD2P163</accession>
<keyword evidence="2" id="KW-1185">Reference proteome</keyword>
<sequence>MSQPTAPPLCMAGLLGKGAGIERTLSVAGAGLQPGFTTPDITAYGYLFADATTNAAAMRLRANKLRICQSEDLEHEDSTQISISVHVEKDADENSSSDEIKENLDDIKPNSAINTAFNLFPHVLNTNEKTVHKYHLYNFLRSIKEKWKEIHACLAYPSYPNYVGFMPLPDVLPALPPKQDMFTNSKERGYGNIYRPRYTNSKKTF</sequence>
<reference evidence="1 2" key="1">
    <citation type="journal article" date="2021" name="BMC Biol.">
        <title>Horizontally acquired antibacterial genes associated with adaptive radiation of ladybird beetles.</title>
        <authorList>
            <person name="Li H.S."/>
            <person name="Tang X.F."/>
            <person name="Huang Y.H."/>
            <person name="Xu Z.Y."/>
            <person name="Chen M.L."/>
            <person name="Du X.Y."/>
            <person name="Qiu B.Y."/>
            <person name="Chen P.T."/>
            <person name="Zhang W."/>
            <person name="Slipinski A."/>
            <person name="Escalona H.E."/>
            <person name="Waterhouse R.M."/>
            <person name="Zwick A."/>
            <person name="Pang H."/>
        </authorList>
    </citation>
    <scope>NUCLEOTIDE SEQUENCE [LARGE SCALE GENOMIC DNA]</scope>
    <source>
        <strain evidence="1">SYSU2018</strain>
    </source>
</reference>
<name>A0ABD2P163_9CUCU</name>
<protein>
    <submittedName>
        <fullName evidence="1">Uncharacterized protein</fullName>
    </submittedName>
</protein>
<evidence type="ECO:0000313" key="1">
    <source>
        <dbReference type="EMBL" id="KAL3284412.1"/>
    </source>
</evidence>
<dbReference type="Proteomes" id="UP001516400">
    <property type="component" value="Unassembled WGS sequence"/>
</dbReference>
<evidence type="ECO:0000313" key="2">
    <source>
        <dbReference type="Proteomes" id="UP001516400"/>
    </source>
</evidence>
<dbReference type="EMBL" id="JABFTP020000165">
    <property type="protein sequence ID" value="KAL3284412.1"/>
    <property type="molecule type" value="Genomic_DNA"/>
</dbReference>
<proteinExistence type="predicted"/>
<gene>
    <name evidence="1" type="ORF">HHI36_018572</name>
</gene>
<comment type="caution">
    <text evidence="1">The sequence shown here is derived from an EMBL/GenBank/DDBJ whole genome shotgun (WGS) entry which is preliminary data.</text>
</comment>
<dbReference type="AlphaFoldDB" id="A0ABD2P163"/>
<organism evidence="1 2">
    <name type="scientific">Cryptolaemus montrouzieri</name>
    <dbReference type="NCBI Taxonomy" id="559131"/>
    <lineage>
        <taxon>Eukaryota</taxon>
        <taxon>Metazoa</taxon>
        <taxon>Ecdysozoa</taxon>
        <taxon>Arthropoda</taxon>
        <taxon>Hexapoda</taxon>
        <taxon>Insecta</taxon>
        <taxon>Pterygota</taxon>
        <taxon>Neoptera</taxon>
        <taxon>Endopterygota</taxon>
        <taxon>Coleoptera</taxon>
        <taxon>Polyphaga</taxon>
        <taxon>Cucujiformia</taxon>
        <taxon>Coccinelloidea</taxon>
        <taxon>Coccinellidae</taxon>
        <taxon>Scymninae</taxon>
        <taxon>Scymnini</taxon>
        <taxon>Cryptolaemus</taxon>
    </lineage>
</organism>